<dbReference type="InterPro" id="IPR010071">
    <property type="entry name" value="AA_adenyl_dom"/>
</dbReference>
<feature type="region of interest" description="Disordered" evidence="5">
    <location>
        <begin position="2165"/>
        <end position="2195"/>
    </location>
</feature>
<keyword evidence="9" id="KW-1185">Reference proteome</keyword>
<dbReference type="Pfam" id="PF00109">
    <property type="entry name" value="ketoacyl-synt"/>
    <property type="match status" value="1"/>
</dbReference>
<evidence type="ECO:0000313" key="9">
    <source>
        <dbReference type="Proteomes" id="UP000186953"/>
    </source>
</evidence>
<sequence length="2218" mass="244900">MSSTNQLYLLFEEAARLYPNSVCLINDENIFTYKEAEQKIAAVCHAILDLAKDEKFIGVPTTRGIEQIIFVLAVLKAGKAYLPIDFKYPKKRIESIIANSKLAYCLTTDTDDTSAKANGLTPIKIVSDKETTHQHTTSTTTNNLATYILYTSGSTGEPKGVCMGENALLNLINWQNKHSINKNGSRTLQFAPLSFDVSFQEIMATLSNGGTLVLINEEQRLDMVALIKLIEEQSINRLFLPFVALQALAEAALSIEVFPSSLNEIMTAGEQLKITSQLKTFFTALDGCILYNQYGPTECHVVTQLKLEGDPEHWPALPNIGKPIDHTAIYILNEHQHIEENGVTGELCITGSCLAEGYLGNEELTKEKFSTLKISDATEIKMYRTGDVARFLPDGNIEFLGREDEQVKISGHRIELSEVEIALNTLPNITQAVVVASTHFSEQAQLIAYLKANGASEDSPKFRQQVNDALPEYMLPSYFIWVDEFPKTTSGKVAKKELPLPEYKRPTTAPLYKKPTTDTQKNIAQVWSKILRISKIGIWDNFFEMGGTSLLAQKTVLTLRQQFKYEIPIIKLYQHPTILELSNFLAPKKSIQKKQNQRKQNYRSSSIAVIGMAGRFPGANSIQELWEVLRDERETITFFTPEELDPSIPKALVNDPLYVPARGIIPTAKEFDASFFGLNIKNAEVMDPQQRLFLEIAWEVLEQTGHLTSHFDGKIGVYAGTGMNTYYKNNILPHKKVMDRVGSFLADTFNEKDYIASRTAYQLNLKGPAVSVHAACSTSSLAIAQAVAAIRNGQCDVALAGGSSVTAPIHMGHLYQEGSIMSPDGHCRPFDENAKGTIFSDGAGVLLLKRLEDAEQDGDTIHALIRGVGINNDGGNKGSFTAPSTEGQADAISLALFDAKVNPSEISYVETHGTATPVGDPIEIEGLKMAFGEQEEHGFCAIGSIKSNMGHLTGAAGVSGVIKTILALKNQQIPASLGFKKPNPSIDFENSPFYVNNKLSPWNSKGLRKAGVSSFGVGGTNVHIIVEEYENKKIKSNAIRPLQLLMWSAKSAHSAIGYQKALGEYIDPLSNMKLSDIAHSLNRTRAEFAYRSFAIANTLVEAKEILSSDNHKQVKTNELKIDPSELAFLFPGQGSQYLQMGKSLYKEEIVFKKAVDRCAKILKNNLKLDIKDIIYPKDNSAQAAEKLKDTKFTQPALFVVEYALAQLWMSWGIKPTLLCGHSIGEFVAAHLAGIFSLEDALQLITMRGKLVSELPGGSMLSVRSTIDDIKNLIPNELSIAAINSDRLIVISGPDNAIENFSTVLHKKGIANKLLLTSHAFHSTMMDPVLDVFETEVKKVSLSLPRIPIVSTVTGTWLTDEEATSFTYWTNHLRAAVNFSGAMETVLRLEDTVLLEVGPGRALSTLSMQKKGLKPLAAIASLPLPKENKNAHHAVLAALGDLWLTGITPDWASFYGNQISKKVALPAYVFDRKPCWIAPVTVEREIKTIQTKQQINTARQPQETNHNTKHTFMRKPVILKKISEIVENNSGIEIEASEFKLSFLELGLDSLVLTQMAINLKNEFNTPITFRQLNDDLESPDLLAEHLDKTLPKEFLAPASLAEPTTEHVQATANHATSFNAAPQNLNTIAAPNQNTALGLIAQQIQLLGQQIQLIQTSGNAGNQVIAKQPNTATEINTPATSPTPRSTANDMLSDDEKKEHQKPFGATPRIEKQTDNLSSSQKDFLENLIISYNKKTESSKAYSQKHRHHMSDPRVVSGFKPLTKELVYPIVVDKSLGSRLWDIDGNEYLDVLNSFGACLFGHQPNFIKEAIHKQVELGFEVGPQHPLAGEVCELLCEFTGQDRAALCNTGSEAVLGAMRIARTVTGRSLIVAFTTSYHGINDEVIVRGSKKLKSFPAASGILPEAVQNMLILDYGTDESLAIIKERAHEIAAVLVEPVQSRRPDFRPIEFLKEVRKITTASESVLIFDEIITGFRTHPGGAQSLFGIKADIGTYGKVIGGGISIGAIIGNKKCMDALDGGHWQYGDDSFPEAGVTYFAGTFVRHPLALATCKASLLHMKEKGEALQDELARKTEHFATEINSYFELKNLPMKIMFYRSLWKLKLEEEIPYAELFFVLMREKGIHIWDGFPCYMTEAYTEEDLLHLINTSKECINELISAGFLKSEPSHRSNEKNQKSLTKELNQPPVPGARLGIDESGNPAWFIEDKDKTGQYVQIDL</sequence>
<organism evidence="8 9">
    <name type="scientific">Maribacter ulvicola</name>
    <dbReference type="NCBI Taxonomy" id="228959"/>
    <lineage>
        <taxon>Bacteria</taxon>
        <taxon>Pseudomonadati</taxon>
        <taxon>Bacteroidota</taxon>
        <taxon>Flavobacteriia</taxon>
        <taxon>Flavobacteriales</taxon>
        <taxon>Flavobacteriaceae</taxon>
        <taxon>Maribacter</taxon>
    </lineage>
</organism>
<feature type="domain" description="Carrier" evidence="6">
    <location>
        <begin position="514"/>
        <end position="589"/>
    </location>
</feature>
<protein>
    <submittedName>
        <fullName evidence="8">Amino acid adenylation domain-containing protein</fullName>
    </submittedName>
</protein>
<dbReference type="InterPro" id="IPR020841">
    <property type="entry name" value="PKS_Beta-ketoAc_synthase_dom"/>
</dbReference>
<dbReference type="SMART" id="SM00825">
    <property type="entry name" value="PKS_KS"/>
    <property type="match status" value="1"/>
</dbReference>
<dbReference type="InterPro" id="IPR014043">
    <property type="entry name" value="Acyl_transferase_dom"/>
</dbReference>
<dbReference type="Pfam" id="PF16197">
    <property type="entry name" value="KAsynt_C_assoc"/>
    <property type="match status" value="1"/>
</dbReference>
<proteinExistence type="predicted"/>
<dbReference type="EMBL" id="FTMA01000003">
    <property type="protein sequence ID" value="SIQ78130.1"/>
    <property type="molecule type" value="Genomic_DNA"/>
</dbReference>
<dbReference type="Pfam" id="PF13193">
    <property type="entry name" value="AMP-binding_C"/>
    <property type="match status" value="1"/>
</dbReference>
<dbReference type="SUPFAM" id="SSF47336">
    <property type="entry name" value="ACP-like"/>
    <property type="match status" value="2"/>
</dbReference>
<dbReference type="Gene3D" id="3.40.640.10">
    <property type="entry name" value="Type I PLP-dependent aspartate aminotransferase-like (Major domain)"/>
    <property type="match status" value="1"/>
</dbReference>
<accession>A0A1N6VJW1</accession>
<dbReference type="SMART" id="SM00827">
    <property type="entry name" value="PKS_AT"/>
    <property type="match status" value="1"/>
</dbReference>
<dbReference type="InterPro" id="IPR018201">
    <property type="entry name" value="Ketoacyl_synth_AS"/>
</dbReference>
<dbReference type="SUPFAM" id="SSF55048">
    <property type="entry name" value="Probable ACP-binding domain of malonyl-CoA ACP transacylase"/>
    <property type="match status" value="1"/>
</dbReference>
<dbReference type="InterPro" id="IPR001227">
    <property type="entry name" value="Ac_transferase_dom_sf"/>
</dbReference>
<dbReference type="InterPro" id="IPR032821">
    <property type="entry name" value="PKS_assoc"/>
</dbReference>
<dbReference type="NCBIfam" id="TIGR01733">
    <property type="entry name" value="AA-adenyl-dom"/>
    <property type="match status" value="1"/>
</dbReference>
<dbReference type="InterPro" id="IPR005814">
    <property type="entry name" value="Aminotrans_3"/>
</dbReference>
<dbReference type="PROSITE" id="PS50075">
    <property type="entry name" value="CARRIER"/>
    <property type="match status" value="2"/>
</dbReference>
<evidence type="ECO:0000256" key="4">
    <source>
        <dbReference type="ARBA" id="ARBA00022898"/>
    </source>
</evidence>
<dbReference type="Pfam" id="PF00501">
    <property type="entry name" value="AMP-binding"/>
    <property type="match status" value="1"/>
</dbReference>
<dbReference type="GO" id="GO:0030170">
    <property type="term" value="F:pyridoxal phosphate binding"/>
    <property type="evidence" value="ECO:0007669"/>
    <property type="project" value="InterPro"/>
</dbReference>
<keyword evidence="2" id="KW-0597">Phosphoprotein</keyword>
<dbReference type="InterPro" id="IPR016039">
    <property type="entry name" value="Thiolase-like"/>
</dbReference>
<evidence type="ECO:0000259" key="6">
    <source>
        <dbReference type="PROSITE" id="PS50075"/>
    </source>
</evidence>
<dbReference type="InterPro" id="IPR000873">
    <property type="entry name" value="AMP-dep_synth/lig_dom"/>
</dbReference>
<evidence type="ECO:0000313" key="8">
    <source>
        <dbReference type="EMBL" id="SIQ78130.1"/>
    </source>
</evidence>
<name>A0A1N6VJW1_9FLAO</name>
<dbReference type="PROSITE" id="PS00606">
    <property type="entry name" value="KS3_1"/>
    <property type="match status" value="1"/>
</dbReference>
<keyword evidence="1" id="KW-0596">Phosphopantetheine</keyword>
<dbReference type="GO" id="GO:0004315">
    <property type="term" value="F:3-oxoacyl-[acyl-carrier-protein] synthase activity"/>
    <property type="evidence" value="ECO:0007669"/>
    <property type="project" value="InterPro"/>
</dbReference>
<dbReference type="Gene3D" id="2.30.38.10">
    <property type="entry name" value="Luciferase, Domain 3"/>
    <property type="match status" value="1"/>
</dbReference>
<dbReference type="Pfam" id="PF00698">
    <property type="entry name" value="Acyl_transf_1"/>
    <property type="match status" value="1"/>
</dbReference>
<feature type="compositionally biased region" description="Low complexity" evidence="5">
    <location>
        <begin position="1677"/>
        <end position="1688"/>
    </location>
</feature>
<dbReference type="SUPFAM" id="SSF53901">
    <property type="entry name" value="Thiolase-like"/>
    <property type="match status" value="1"/>
</dbReference>
<evidence type="ECO:0000256" key="3">
    <source>
        <dbReference type="ARBA" id="ARBA00022679"/>
    </source>
</evidence>
<dbReference type="InterPro" id="IPR020845">
    <property type="entry name" value="AMP-binding_CS"/>
</dbReference>
<dbReference type="Gene3D" id="3.30.70.3290">
    <property type="match status" value="1"/>
</dbReference>
<dbReference type="OrthoDB" id="9778690at2"/>
<dbReference type="InterPro" id="IPR016036">
    <property type="entry name" value="Malonyl_transacylase_ACP-bd"/>
</dbReference>
<dbReference type="InterPro" id="IPR045851">
    <property type="entry name" value="AMP-bd_C_sf"/>
</dbReference>
<dbReference type="Gene3D" id="1.10.1200.10">
    <property type="entry name" value="ACP-like"/>
    <property type="match status" value="2"/>
</dbReference>
<dbReference type="InterPro" id="IPR015424">
    <property type="entry name" value="PyrdxlP-dep_Trfase"/>
</dbReference>
<dbReference type="GO" id="GO:0004312">
    <property type="term" value="F:fatty acid synthase activity"/>
    <property type="evidence" value="ECO:0007669"/>
    <property type="project" value="TreeGrafter"/>
</dbReference>
<dbReference type="InterPro" id="IPR016035">
    <property type="entry name" value="Acyl_Trfase/lysoPLipase"/>
</dbReference>
<feature type="compositionally biased region" description="Basic and acidic residues" evidence="5">
    <location>
        <begin position="2165"/>
        <end position="2179"/>
    </location>
</feature>
<dbReference type="SUPFAM" id="SSF56801">
    <property type="entry name" value="Acetyl-CoA synthetase-like"/>
    <property type="match status" value="1"/>
</dbReference>
<feature type="domain" description="Carrier" evidence="6">
    <location>
        <begin position="1515"/>
        <end position="1590"/>
    </location>
</feature>
<dbReference type="Proteomes" id="UP000186953">
    <property type="component" value="Unassembled WGS sequence"/>
</dbReference>
<keyword evidence="3" id="KW-0808">Transferase</keyword>
<dbReference type="PANTHER" id="PTHR43775:SF51">
    <property type="entry name" value="INACTIVE PHENOLPHTHIOCEROL SYNTHESIS POLYKETIDE SYNTHASE TYPE I PKS1-RELATED"/>
    <property type="match status" value="1"/>
</dbReference>
<feature type="domain" description="Ketosynthase family 3 (KS3)" evidence="7">
    <location>
        <begin position="604"/>
        <end position="1028"/>
    </location>
</feature>
<dbReference type="Gene3D" id="3.30.300.30">
    <property type="match status" value="1"/>
</dbReference>
<dbReference type="InterPro" id="IPR009081">
    <property type="entry name" value="PP-bd_ACP"/>
</dbReference>
<gene>
    <name evidence="8" type="ORF">SAMN05421797_103160</name>
</gene>
<dbReference type="Gene3D" id="3.40.366.10">
    <property type="entry name" value="Malonyl-Coenzyme A Acyl Carrier Protein, domain 2"/>
    <property type="match status" value="1"/>
</dbReference>
<dbReference type="InterPro" id="IPR025110">
    <property type="entry name" value="AMP-bd_C"/>
</dbReference>
<dbReference type="SUPFAM" id="SSF53383">
    <property type="entry name" value="PLP-dependent transferases"/>
    <property type="match status" value="1"/>
</dbReference>
<dbReference type="InterPro" id="IPR036736">
    <property type="entry name" value="ACP-like_sf"/>
</dbReference>
<dbReference type="GO" id="GO:0006633">
    <property type="term" value="P:fatty acid biosynthetic process"/>
    <property type="evidence" value="ECO:0007669"/>
    <property type="project" value="InterPro"/>
</dbReference>
<evidence type="ECO:0000256" key="2">
    <source>
        <dbReference type="ARBA" id="ARBA00022553"/>
    </source>
</evidence>
<dbReference type="InterPro" id="IPR014031">
    <property type="entry name" value="Ketoacyl_synth_C"/>
</dbReference>
<dbReference type="PROSITE" id="PS00455">
    <property type="entry name" value="AMP_BINDING"/>
    <property type="match status" value="1"/>
</dbReference>
<dbReference type="STRING" id="228959.SAMN05421797_103160"/>
<dbReference type="GO" id="GO:0008483">
    <property type="term" value="F:transaminase activity"/>
    <property type="evidence" value="ECO:0007669"/>
    <property type="project" value="InterPro"/>
</dbReference>
<dbReference type="Pfam" id="PF02801">
    <property type="entry name" value="Ketoacyl-synt_C"/>
    <property type="match status" value="1"/>
</dbReference>
<dbReference type="InterPro" id="IPR014030">
    <property type="entry name" value="Ketoacyl_synth_N"/>
</dbReference>
<evidence type="ECO:0000259" key="7">
    <source>
        <dbReference type="PROSITE" id="PS52004"/>
    </source>
</evidence>
<dbReference type="CDD" id="cd00833">
    <property type="entry name" value="PKS"/>
    <property type="match status" value="1"/>
</dbReference>
<feature type="region of interest" description="Disordered" evidence="5">
    <location>
        <begin position="1669"/>
        <end position="1717"/>
    </location>
</feature>
<dbReference type="InterPro" id="IPR050091">
    <property type="entry name" value="PKS_NRPS_Biosynth_Enz"/>
</dbReference>
<dbReference type="RefSeq" id="WP_076548550.1">
    <property type="nucleotide sequence ID" value="NZ_FTMA01000003.1"/>
</dbReference>
<dbReference type="PROSITE" id="PS52004">
    <property type="entry name" value="KS3_2"/>
    <property type="match status" value="1"/>
</dbReference>
<reference evidence="9" key="1">
    <citation type="submission" date="2017-01" db="EMBL/GenBank/DDBJ databases">
        <authorList>
            <person name="Varghese N."/>
            <person name="Submissions S."/>
        </authorList>
    </citation>
    <scope>NUCLEOTIDE SEQUENCE [LARGE SCALE GENOMIC DNA]</scope>
    <source>
        <strain evidence="9">DSM 15366</strain>
    </source>
</reference>
<dbReference type="InterPro" id="IPR015422">
    <property type="entry name" value="PyrdxlP-dep_Trfase_small"/>
</dbReference>
<dbReference type="Gene3D" id="3.40.50.980">
    <property type="match status" value="2"/>
</dbReference>
<dbReference type="PANTHER" id="PTHR43775">
    <property type="entry name" value="FATTY ACID SYNTHASE"/>
    <property type="match status" value="1"/>
</dbReference>
<evidence type="ECO:0000256" key="1">
    <source>
        <dbReference type="ARBA" id="ARBA00022450"/>
    </source>
</evidence>
<dbReference type="SUPFAM" id="SSF52151">
    <property type="entry name" value="FabD/lysophospholipase-like"/>
    <property type="match status" value="1"/>
</dbReference>
<dbReference type="Pfam" id="PF00550">
    <property type="entry name" value="PP-binding"/>
    <property type="match status" value="2"/>
</dbReference>
<dbReference type="Gene3D" id="3.30.70.250">
    <property type="entry name" value="Malonyl-CoA ACP transacylase, ACP-binding"/>
    <property type="match status" value="1"/>
</dbReference>
<dbReference type="Gene3D" id="3.90.1150.10">
    <property type="entry name" value="Aspartate Aminotransferase, domain 1"/>
    <property type="match status" value="1"/>
</dbReference>
<dbReference type="InterPro" id="IPR015421">
    <property type="entry name" value="PyrdxlP-dep_Trfase_major"/>
</dbReference>
<dbReference type="Gene3D" id="3.40.47.10">
    <property type="match status" value="1"/>
</dbReference>
<dbReference type="Pfam" id="PF00202">
    <property type="entry name" value="Aminotran_3"/>
    <property type="match status" value="1"/>
</dbReference>
<keyword evidence="4" id="KW-0663">Pyridoxal phosphate</keyword>
<evidence type="ECO:0000256" key="5">
    <source>
        <dbReference type="SAM" id="MobiDB-lite"/>
    </source>
</evidence>